<reference evidence="13" key="1">
    <citation type="submission" date="2022-06" db="EMBL/GenBank/DDBJ databases">
        <title>New Polynucleobacter species.</title>
        <authorList>
            <person name="Hahn M.W."/>
        </authorList>
    </citation>
    <scope>NUCLEOTIDE SEQUENCE</scope>
    <source>
        <strain evidence="13">UK-FUSCHL-C3</strain>
    </source>
</reference>
<dbReference type="InterPro" id="IPR031168">
    <property type="entry name" value="G_TrmE"/>
</dbReference>
<comment type="subunit">
    <text evidence="10">Homodimer. Heterotetramer of two MnmE and two MnmG subunits.</text>
</comment>
<dbReference type="Pfam" id="PF01926">
    <property type="entry name" value="MMR_HSR1"/>
    <property type="match status" value="1"/>
</dbReference>
<keyword evidence="2 10" id="KW-0963">Cytoplasm</keyword>
<evidence type="ECO:0000256" key="7">
    <source>
        <dbReference type="ARBA" id="ARBA00022842"/>
    </source>
</evidence>
<dbReference type="Gene3D" id="3.40.50.300">
    <property type="entry name" value="P-loop containing nucleotide triphosphate hydrolases"/>
    <property type="match status" value="1"/>
</dbReference>
<comment type="subcellular location">
    <subcellularLocation>
        <location evidence="10">Cytoplasm</location>
    </subcellularLocation>
</comment>
<dbReference type="GO" id="GO:0005829">
    <property type="term" value="C:cytosol"/>
    <property type="evidence" value="ECO:0007669"/>
    <property type="project" value="TreeGrafter"/>
</dbReference>
<proteinExistence type="inferred from homology"/>
<name>A0AAU8A2V8_9BURK</name>
<comment type="function">
    <text evidence="10">Exhibits a very high intrinsic GTPase hydrolysis rate. Involved in the addition of a carboxymethylaminomethyl (cmnm) group at the wobble position (U34) of certain tRNAs, forming tRNA-cmnm(5)s(2)U34.</text>
</comment>
<feature type="binding site" evidence="10">
    <location>
        <begin position="272"/>
        <end position="275"/>
    </location>
    <ligand>
        <name>GTP</name>
        <dbReference type="ChEBI" id="CHEBI:37565"/>
    </ligand>
</feature>
<evidence type="ECO:0000256" key="1">
    <source>
        <dbReference type="ARBA" id="ARBA00011043"/>
    </source>
</evidence>
<feature type="binding site" evidence="10">
    <location>
        <begin position="228"/>
        <end position="233"/>
    </location>
    <ligand>
        <name>GTP</name>
        <dbReference type="ChEBI" id="CHEBI:37565"/>
    </ligand>
</feature>
<dbReference type="GO" id="GO:0003924">
    <property type="term" value="F:GTPase activity"/>
    <property type="evidence" value="ECO:0007669"/>
    <property type="project" value="UniProtKB-UniRule"/>
</dbReference>
<dbReference type="GO" id="GO:0046872">
    <property type="term" value="F:metal ion binding"/>
    <property type="evidence" value="ECO:0007669"/>
    <property type="project" value="UniProtKB-KW"/>
</dbReference>
<dbReference type="InterPro" id="IPR027417">
    <property type="entry name" value="P-loop_NTPase"/>
</dbReference>
<feature type="binding site" evidence="10">
    <location>
        <position position="22"/>
    </location>
    <ligand>
        <name>(6S)-5-formyl-5,6,7,8-tetrahydrofolate</name>
        <dbReference type="ChEBI" id="CHEBI:57457"/>
    </ligand>
</feature>
<dbReference type="HAMAP" id="MF_00379">
    <property type="entry name" value="GTPase_MnmE"/>
    <property type="match status" value="1"/>
</dbReference>
<dbReference type="NCBIfam" id="TIGR00231">
    <property type="entry name" value="small_GTP"/>
    <property type="match status" value="1"/>
</dbReference>
<evidence type="ECO:0000259" key="12">
    <source>
        <dbReference type="PROSITE" id="PS51709"/>
    </source>
</evidence>
<feature type="binding site" evidence="10">
    <location>
        <position position="249"/>
    </location>
    <ligand>
        <name>K(+)</name>
        <dbReference type="ChEBI" id="CHEBI:29103"/>
    </ligand>
</feature>
<keyword evidence="7 10" id="KW-0460">Magnesium</keyword>
<keyword evidence="3 10" id="KW-0819">tRNA processing</keyword>
<dbReference type="InterPro" id="IPR027266">
    <property type="entry name" value="TrmE/GcvT-like"/>
</dbReference>
<dbReference type="NCBIfam" id="TIGR00450">
    <property type="entry name" value="mnmE_trmE_thdF"/>
    <property type="match status" value="1"/>
</dbReference>
<dbReference type="Pfam" id="PF10396">
    <property type="entry name" value="TrmE_N"/>
    <property type="match status" value="1"/>
</dbReference>
<dbReference type="PANTHER" id="PTHR42714:SF2">
    <property type="entry name" value="TRNA MODIFICATION GTPASE GTPBP3, MITOCHONDRIAL"/>
    <property type="match status" value="1"/>
</dbReference>
<evidence type="ECO:0000256" key="3">
    <source>
        <dbReference type="ARBA" id="ARBA00022694"/>
    </source>
</evidence>
<evidence type="ECO:0000256" key="4">
    <source>
        <dbReference type="ARBA" id="ARBA00022723"/>
    </source>
</evidence>
<keyword evidence="6 10" id="KW-0378">Hydrolase</keyword>
<sequence>MRKHPIAAIATPPGSGGVSIIRVSGQQLVGLAEALLAKPPTTRYAHHFFLNDAQGNRLDEALLIFFKGPASFTGEDVIELHCHGGAHLSQAILNRVLELGNDWGIEQAEAGEFSLRAYLNGKIDLVQAEAIADLINAQSDAAIKGAARSLRGQFSDSVNQLIEEITQLRILVESTLDFPEEEIEFLESSKANERLASILKKLQDLVEKTQQGKILRDGIRLALVGPPNVGKSSLLNCLLGEERAIVTPVAGTTRDRIEESITLQGVPVHLVDTAGLRASADVVEQIGIARTWDAIEDADTIIFMRDLSTTQSGEDSGLEEKVKAHANKKAHIIEVFNKLDLVDSQKRQLGISTSEKSTIHISAKTGDGIDALKERILSLAGWQANLAAGIFTARDRHLSAIAEAKESLLKAQAHGLNGNHSLDLFAEELRLSQDALGQITGKLLPDELLGKIFSEFCIGK</sequence>
<dbReference type="GO" id="GO:0030488">
    <property type="term" value="P:tRNA methylation"/>
    <property type="evidence" value="ECO:0007669"/>
    <property type="project" value="TreeGrafter"/>
</dbReference>
<feature type="binding site" evidence="10">
    <location>
        <position position="228"/>
    </location>
    <ligand>
        <name>K(+)</name>
        <dbReference type="ChEBI" id="CHEBI:29103"/>
    </ligand>
</feature>
<keyword evidence="9 10" id="KW-0342">GTP-binding</keyword>
<feature type="binding site" evidence="10">
    <location>
        <position position="252"/>
    </location>
    <ligand>
        <name>K(+)</name>
        <dbReference type="ChEBI" id="CHEBI:29103"/>
    </ligand>
</feature>
<feature type="binding site" evidence="10">
    <location>
        <position position="247"/>
    </location>
    <ligand>
        <name>K(+)</name>
        <dbReference type="ChEBI" id="CHEBI:29103"/>
    </ligand>
</feature>
<evidence type="ECO:0000313" key="13">
    <source>
        <dbReference type="EMBL" id="XCC57719.1"/>
    </source>
</evidence>
<dbReference type="InterPro" id="IPR025867">
    <property type="entry name" value="MnmE_helical"/>
</dbReference>
<dbReference type="InterPro" id="IPR005225">
    <property type="entry name" value="Small_GTP-bd"/>
</dbReference>
<dbReference type="CDD" id="cd04164">
    <property type="entry name" value="trmE"/>
    <property type="match status" value="1"/>
</dbReference>
<evidence type="ECO:0000256" key="9">
    <source>
        <dbReference type="ARBA" id="ARBA00023134"/>
    </source>
</evidence>
<dbReference type="EMBL" id="CP099959">
    <property type="protein sequence ID" value="XCC57719.1"/>
    <property type="molecule type" value="Genomic_DNA"/>
</dbReference>
<dbReference type="Pfam" id="PF12631">
    <property type="entry name" value="MnmE_helical"/>
    <property type="match status" value="1"/>
</dbReference>
<dbReference type="GO" id="GO:0005525">
    <property type="term" value="F:GTP binding"/>
    <property type="evidence" value="ECO:0007669"/>
    <property type="project" value="UniProtKB-UniRule"/>
</dbReference>
<dbReference type="EC" id="3.6.-.-" evidence="10"/>
<evidence type="ECO:0000256" key="6">
    <source>
        <dbReference type="ARBA" id="ARBA00022801"/>
    </source>
</evidence>
<evidence type="ECO:0000256" key="8">
    <source>
        <dbReference type="ARBA" id="ARBA00022958"/>
    </source>
</evidence>
<comment type="similarity">
    <text evidence="1 10 11">Belongs to the TRAFAC class TrmE-Era-EngA-EngB-Septin-like GTPase superfamily. TrmE GTPase family.</text>
</comment>
<organism evidence="13">
    <name type="scientific">Polynucleobacter sp. UK-FUSCHL-C3</name>
    <dbReference type="NCBI Taxonomy" id="2955208"/>
    <lineage>
        <taxon>Bacteria</taxon>
        <taxon>Pseudomonadati</taxon>
        <taxon>Pseudomonadota</taxon>
        <taxon>Betaproteobacteria</taxon>
        <taxon>Burkholderiales</taxon>
        <taxon>Burkholderiaceae</taxon>
        <taxon>Polynucleobacter</taxon>
    </lineage>
</organism>
<dbReference type="CDD" id="cd14858">
    <property type="entry name" value="TrmE_N"/>
    <property type="match status" value="1"/>
</dbReference>
<dbReference type="AlphaFoldDB" id="A0AAU8A2V8"/>
<dbReference type="GO" id="GO:0002098">
    <property type="term" value="P:tRNA wobble uridine modification"/>
    <property type="evidence" value="ECO:0007669"/>
    <property type="project" value="TreeGrafter"/>
</dbReference>
<feature type="binding site" evidence="10">
    <location>
        <position position="253"/>
    </location>
    <ligand>
        <name>Mg(2+)</name>
        <dbReference type="ChEBI" id="CHEBI:18420"/>
    </ligand>
</feature>
<dbReference type="InterPro" id="IPR004520">
    <property type="entry name" value="GTPase_MnmE"/>
</dbReference>
<dbReference type="InterPro" id="IPR027368">
    <property type="entry name" value="MnmE_dom2"/>
</dbReference>
<feature type="binding site" evidence="10">
    <location>
        <position position="232"/>
    </location>
    <ligand>
        <name>Mg(2+)</name>
        <dbReference type="ChEBI" id="CHEBI:18420"/>
    </ligand>
</feature>
<dbReference type="RefSeq" id="WP_353438804.1">
    <property type="nucleotide sequence ID" value="NZ_CP099959.1"/>
</dbReference>
<evidence type="ECO:0000256" key="5">
    <source>
        <dbReference type="ARBA" id="ARBA00022741"/>
    </source>
</evidence>
<keyword evidence="4 10" id="KW-0479">Metal-binding</keyword>
<feature type="domain" description="TrmE-type G" evidence="12">
    <location>
        <begin position="218"/>
        <end position="381"/>
    </location>
</feature>
<comment type="cofactor">
    <cofactor evidence="10">
        <name>K(+)</name>
        <dbReference type="ChEBI" id="CHEBI:29103"/>
    </cofactor>
    <text evidence="10">Binds 1 potassium ion per subunit.</text>
</comment>
<dbReference type="PANTHER" id="PTHR42714">
    <property type="entry name" value="TRNA MODIFICATION GTPASE GTPBP3"/>
    <property type="match status" value="1"/>
</dbReference>
<feature type="binding site" evidence="10">
    <location>
        <position position="79"/>
    </location>
    <ligand>
        <name>(6S)-5-formyl-5,6,7,8-tetrahydrofolate</name>
        <dbReference type="ChEBI" id="CHEBI:57457"/>
    </ligand>
</feature>
<dbReference type="NCBIfam" id="NF003661">
    <property type="entry name" value="PRK05291.1-3"/>
    <property type="match status" value="1"/>
</dbReference>
<accession>A0AAU8A2V8</accession>
<feature type="binding site" evidence="10">
    <location>
        <position position="122"/>
    </location>
    <ligand>
        <name>(6S)-5-formyl-5,6,7,8-tetrahydrofolate</name>
        <dbReference type="ChEBI" id="CHEBI:57457"/>
    </ligand>
</feature>
<dbReference type="Gene3D" id="1.20.120.430">
    <property type="entry name" value="tRNA modification GTPase MnmE domain 2"/>
    <property type="match status" value="1"/>
</dbReference>
<evidence type="ECO:0000256" key="10">
    <source>
        <dbReference type="HAMAP-Rule" id="MF_00379"/>
    </source>
</evidence>
<evidence type="ECO:0000256" key="2">
    <source>
        <dbReference type="ARBA" id="ARBA00022490"/>
    </source>
</evidence>
<evidence type="ECO:0000256" key="11">
    <source>
        <dbReference type="RuleBase" id="RU003313"/>
    </source>
</evidence>
<dbReference type="InterPro" id="IPR006073">
    <property type="entry name" value="GTP-bd"/>
</dbReference>
<keyword evidence="5 10" id="KW-0547">Nucleotide-binding</keyword>
<keyword evidence="8 10" id="KW-0630">Potassium</keyword>
<feature type="binding site" evidence="10">
    <location>
        <position position="460"/>
    </location>
    <ligand>
        <name>(6S)-5-formyl-5,6,7,8-tetrahydrofolate</name>
        <dbReference type="ChEBI" id="CHEBI:57457"/>
    </ligand>
</feature>
<feature type="binding site" evidence="10">
    <location>
        <begin position="247"/>
        <end position="253"/>
    </location>
    <ligand>
        <name>GTP</name>
        <dbReference type="ChEBI" id="CHEBI:37565"/>
    </ligand>
</feature>
<dbReference type="SUPFAM" id="SSF52540">
    <property type="entry name" value="P-loop containing nucleoside triphosphate hydrolases"/>
    <property type="match status" value="1"/>
</dbReference>
<gene>
    <name evidence="10 13" type="primary">mnmE</name>
    <name evidence="10" type="synonym">trmE</name>
    <name evidence="13" type="ORF">NKE59_09625</name>
</gene>
<dbReference type="PROSITE" id="PS51709">
    <property type="entry name" value="G_TRME"/>
    <property type="match status" value="1"/>
</dbReference>
<comment type="caution">
    <text evidence="10">Lacks conserved residue(s) required for the propagation of feature annotation.</text>
</comment>
<dbReference type="FunFam" id="3.40.50.300:FF:001376">
    <property type="entry name" value="tRNA modification GTPase MnmE"/>
    <property type="match status" value="1"/>
</dbReference>
<dbReference type="InterPro" id="IPR018948">
    <property type="entry name" value="GTP-bd_TrmE_N"/>
</dbReference>
<protein>
    <recommendedName>
        <fullName evidence="10">tRNA modification GTPase MnmE</fullName>
        <ecNumber evidence="10">3.6.-.-</ecNumber>
    </recommendedName>
</protein>
<dbReference type="Gene3D" id="3.30.1360.120">
    <property type="entry name" value="Probable tRNA modification gtpase trme, domain 1"/>
    <property type="match status" value="1"/>
</dbReference>